<accession>A0A2N1NA20</accession>
<dbReference type="AlphaFoldDB" id="A0A2N1NA20"/>
<name>A0A2N1NA20_9GLOM</name>
<feature type="non-terminal residue" evidence="1">
    <location>
        <position position="53"/>
    </location>
</feature>
<comment type="caution">
    <text evidence="1">The sequence shown here is derived from an EMBL/GenBank/DDBJ whole genome shotgun (WGS) entry which is preliminary data.</text>
</comment>
<sequence>MNLEQLMDLAMTYQNIYVYDLKMQNPTFIYGPLVILKKLMKTYGIFPFILVGI</sequence>
<protein>
    <submittedName>
        <fullName evidence="1">Uncharacterized protein</fullName>
    </submittedName>
</protein>
<organism evidence="1 2">
    <name type="scientific">Rhizophagus irregularis</name>
    <dbReference type="NCBI Taxonomy" id="588596"/>
    <lineage>
        <taxon>Eukaryota</taxon>
        <taxon>Fungi</taxon>
        <taxon>Fungi incertae sedis</taxon>
        <taxon>Mucoromycota</taxon>
        <taxon>Glomeromycotina</taxon>
        <taxon>Glomeromycetes</taxon>
        <taxon>Glomerales</taxon>
        <taxon>Glomeraceae</taxon>
        <taxon>Rhizophagus</taxon>
    </lineage>
</organism>
<gene>
    <name evidence="1" type="ORF">RhiirC2_745813</name>
</gene>
<dbReference type="EMBL" id="LLXL01000582">
    <property type="protein sequence ID" value="PKK70757.1"/>
    <property type="molecule type" value="Genomic_DNA"/>
</dbReference>
<evidence type="ECO:0000313" key="1">
    <source>
        <dbReference type="EMBL" id="PKK70757.1"/>
    </source>
</evidence>
<reference evidence="1 2" key="1">
    <citation type="submission" date="2016-04" db="EMBL/GenBank/DDBJ databases">
        <title>Genome analyses suggest a sexual origin of heterokaryosis in a supposedly ancient asexual fungus.</title>
        <authorList>
            <person name="Ropars J."/>
            <person name="Sedzielewska K."/>
            <person name="Noel J."/>
            <person name="Charron P."/>
            <person name="Farinelli L."/>
            <person name="Marton T."/>
            <person name="Kruger M."/>
            <person name="Pelin A."/>
            <person name="Brachmann A."/>
            <person name="Corradi N."/>
        </authorList>
    </citation>
    <scope>NUCLEOTIDE SEQUENCE [LARGE SCALE GENOMIC DNA]</scope>
    <source>
        <strain evidence="1 2">C2</strain>
    </source>
</reference>
<proteinExistence type="predicted"/>
<reference evidence="1 2" key="2">
    <citation type="submission" date="2017-10" db="EMBL/GenBank/DDBJ databases">
        <title>Extensive intraspecific genome diversity in a model arbuscular mycorrhizal fungus.</title>
        <authorList>
            <person name="Chen E.C.H."/>
            <person name="Morin E."/>
            <person name="Baudet D."/>
            <person name="Noel J."/>
            <person name="Ndikumana S."/>
            <person name="Charron P."/>
            <person name="St-Onge C."/>
            <person name="Giorgi J."/>
            <person name="Grigoriev I.V."/>
            <person name="Roux C."/>
            <person name="Martin F.M."/>
            <person name="Corradi N."/>
        </authorList>
    </citation>
    <scope>NUCLEOTIDE SEQUENCE [LARGE SCALE GENOMIC DNA]</scope>
    <source>
        <strain evidence="1 2">C2</strain>
    </source>
</reference>
<evidence type="ECO:0000313" key="2">
    <source>
        <dbReference type="Proteomes" id="UP000233469"/>
    </source>
</evidence>
<dbReference type="Proteomes" id="UP000233469">
    <property type="component" value="Unassembled WGS sequence"/>
</dbReference>